<dbReference type="EMBL" id="PDCK01000044">
    <property type="protein sequence ID" value="PRQ25784.1"/>
    <property type="molecule type" value="Genomic_DNA"/>
</dbReference>
<keyword evidence="2" id="KW-1185">Reference proteome</keyword>
<dbReference type="AlphaFoldDB" id="A0A2P6PV35"/>
<name>A0A2P6PV35_ROSCH</name>
<evidence type="ECO:0000313" key="1">
    <source>
        <dbReference type="EMBL" id="PRQ25784.1"/>
    </source>
</evidence>
<protein>
    <submittedName>
        <fullName evidence="1">Uncharacterized protein</fullName>
    </submittedName>
</protein>
<gene>
    <name evidence="1" type="ORF">RchiOBHm_Chr6g0287431</name>
</gene>
<dbReference type="Proteomes" id="UP000238479">
    <property type="component" value="Chromosome 6"/>
</dbReference>
<sequence length="56" mass="6174">MEGETQKSGRVELWSLIGGSVSGVRSHSLCLLVLGLAEEMYSHKSRVEGDEHVELF</sequence>
<organism evidence="1 2">
    <name type="scientific">Rosa chinensis</name>
    <name type="common">China rose</name>
    <dbReference type="NCBI Taxonomy" id="74649"/>
    <lineage>
        <taxon>Eukaryota</taxon>
        <taxon>Viridiplantae</taxon>
        <taxon>Streptophyta</taxon>
        <taxon>Embryophyta</taxon>
        <taxon>Tracheophyta</taxon>
        <taxon>Spermatophyta</taxon>
        <taxon>Magnoliopsida</taxon>
        <taxon>eudicotyledons</taxon>
        <taxon>Gunneridae</taxon>
        <taxon>Pentapetalae</taxon>
        <taxon>rosids</taxon>
        <taxon>fabids</taxon>
        <taxon>Rosales</taxon>
        <taxon>Rosaceae</taxon>
        <taxon>Rosoideae</taxon>
        <taxon>Rosoideae incertae sedis</taxon>
        <taxon>Rosa</taxon>
    </lineage>
</organism>
<accession>A0A2P6PV35</accession>
<comment type="caution">
    <text evidence="1">The sequence shown here is derived from an EMBL/GenBank/DDBJ whole genome shotgun (WGS) entry which is preliminary data.</text>
</comment>
<dbReference type="Gramene" id="PRQ25784">
    <property type="protein sequence ID" value="PRQ25784"/>
    <property type="gene ID" value="RchiOBHm_Chr6g0287431"/>
</dbReference>
<proteinExistence type="predicted"/>
<evidence type="ECO:0000313" key="2">
    <source>
        <dbReference type="Proteomes" id="UP000238479"/>
    </source>
</evidence>
<reference evidence="1 2" key="1">
    <citation type="journal article" date="2018" name="Nat. Genet.">
        <title>The Rosa genome provides new insights in the design of modern roses.</title>
        <authorList>
            <person name="Bendahmane M."/>
        </authorList>
    </citation>
    <scope>NUCLEOTIDE SEQUENCE [LARGE SCALE GENOMIC DNA]</scope>
    <source>
        <strain evidence="2">cv. Old Blush</strain>
    </source>
</reference>